<dbReference type="EMBL" id="RRCN01000001">
    <property type="protein sequence ID" value="RRJ62526.1"/>
    <property type="molecule type" value="Genomic_DNA"/>
</dbReference>
<evidence type="ECO:0000313" key="1">
    <source>
        <dbReference type="EMBL" id="RRJ62526.1"/>
    </source>
</evidence>
<dbReference type="OrthoDB" id="2678247at2"/>
<protein>
    <submittedName>
        <fullName evidence="1">Uncharacterized protein</fullName>
    </submittedName>
</protein>
<dbReference type="RefSeq" id="WP_128630413.1">
    <property type="nucleotide sequence ID" value="NZ_RRCN01000001.1"/>
</dbReference>
<organism evidence="1 2">
    <name type="scientific">Paenibacillus oralis</name>
    <dbReference type="NCBI Taxonomy" id="2490856"/>
    <lineage>
        <taxon>Bacteria</taxon>
        <taxon>Bacillati</taxon>
        <taxon>Bacillota</taxon>
        <taxon>Bacilli</taxon>
        <taxon>Bacillales</taxon>
        <taxon>Paenibacillaceae</taxon>
        <taxon>Paenibacillus</taxon>
    </lineage>
</organism>
<sequence length="174" mass="19159">MRNWFVAVLPLLLIVTMPSFIVPGAAKPGTAAVSEPEQGPHAVTVYVNRLELGAQGGRLAADPILWYEGEAAAAAFAEHEPDAGIDGPLDGYYIVNDVKETVEYPVAKDAEVLMQIYDRSGRIEDIQVKWNEPVSLKKFSRLLGDNDLIDLSRFPYHLTIEGGQVVRIVQQFIP</sequence>
<accession>A0A3P3TXT1</accession>
<dbReference type="AlphaFoldDB" id="A0A3P3TXT1"/>
<name>A0A3P3TXT1_9BACL</name>
<reference evidence="1 2" key="1">
    <citation type="submission" date="2018-11" db="EMBL/GenBank/DDBJ databases">
        <title>Genome sequencing of Paenibacillus sp. KCOM 3021 (= ChDC PVNT-B20).</title>
        <authorList>
            <person name="Kook J.-K."/>
            <person name="Park S.-N."/>
            <person name="Lim Y.K."/>
        </authorList>
    </citation>
    <scope>NUCLEOTIDE SEQUENCE [LARGE SCALE GENOMIC DNA]</scope>
    <source>
        <strain evidence="1 2">KCOM 3021</strain>
    </source>
</reference>
<keyword evidence="2" id="KW-1185">Reference proteome</keyword>
<evidence type="ECO:0000313" key="2">
    <source>
        <dbReference type="Proteomes" id="UP000267017"/>
    </source>
</evidence>
<proteinExistence type="predicted"/>
<gene>
    <name evidence="1" type="ORF">EHV15_05845</name>
</gene>
<dbReference type="Proteomes" id="UP000267017">
    <property type="component" value="Unassembled WGS sequence"/>
</dbReference>
<comment type="caution">
    <text evidence="1">The sequence shown here is derived from an EMBL/GenBank/DDBJ whole genome shotgun (WGS) entry which is preliminary data.</text>
</comment>